<evidence type="ECO:0008006" key="4">
    <source>
        <dbReference type="Google" id="ProtNLM"/>
    </source>
</evidence>
<accession>A0ABM8TQF8</accession>
<evidence type="ECO:0000313" key="3">
    <source>
        <dbReference type="Proteomes" id="UP000672657"/>
    </source>
</evidence>
<dbReference type="Pfam" id="PF03401">
    <property type="entry name" value="TctC"/>
    <property type="match status" value="1"/>
</dbReference>
<dbReference type="InterPro" id="IPR042100">
    <property type="entry name" value="Bug_dom1"/>
</dbReference>
<dbReference type="RefSeq" id="WP_211956711.1">
    <property type="nucleotide sequence ID" value="NZ_CAJPVI010000045.1"/>
</dbReference>
<dbReference type="SUPFAM" id="SSF53850">
    <property type="entry name" value="Periplasmic binding protein-like II"/>
    <property type="match status" value="1"/>
</dbReference>
<comment type="caution">
    <text evidence="2">The sequence shown here is derived from an EMBL/GenBank/DDBJ whole genome shotgun (WGS) entry which is preliminary data.</text>
</comment>
<name>A0ABM8TQF8_9BURK</name>
<sequence length="327" mass="35193">MNINYSRRRFCEALAVTTASLTLPSARAAKFPERPIRIIIGYAAGGASDSISREFAARLAREIGQSVVIDNKPGAGQIVSMVSALNSPPDGYTLVAGNPGSHSISPNLYKNLPYDPRQFIPVSPITAQANILVSLPSFQASSFSELVKISRSRRQSLNYASLGIGSAAHLAMEMFKRKSGIEVQHIPYKGDSPPLLAIKSGEVDLGVITTISALPRIRDGELKGLGVFQNKPDPYLPTVQTTAQAGYPEIDLPTWAGIFAPPKTPKAVVDYLQTASRRVVESPEFATFAASRASQPLTLDSGAFASMIQNQSLQMQEIIRAINLKPE</sequence>
<dbReference type="EMBL" id="CAJPVI010000045">
    <property type="protein sequence ID" value="CAG2158155.1"/>
    <property type="molecule type" value="Genomic_DNA"/>
</dbReference>
<comment type="similarity">
    <text evidence="1">Belongs to the UPF0065 (bug) family.</text>
</comment>
<dbReference type="PANTHER" id="PTHR42928:SF5">
    <property type="entry name" value="BLR1237 PROTEIN"/>
    <property type="match status" value="1"/>
</dbReference>
<organism evidence="2 3">
    <name type="scientific">Cupriavidus numazuensis</name>
    <dbReference type="NCBI Taxonomy" id="221992"/>
    <lineage>
        <taxon>Bacteria</taxon>
        <taxon>Pseudomonadati</taxon>
        <taxon>Pseudomonadota</taxon>
        <taxon>Betaproteobacteria</taxon>
        <taxon>Burkholderiales</taxon>
        <taxon>Burkholderiaceae</taxon>
        <taxon>Cupriavidus</taxon>
    </lineage>
</organism>
<keyword evidence="3" id="KW-1185">Reference proteome</keyword>
<protein>
    <recommendedName>
        <fullName evidence="4">Tripartite tricarboxylate transporter substrate binding protein</fullName>
    </recommendedName>
</protein>
<dbReference type="InterPro" id="IPR005064">
    <property type="entry name" value="BUG"/>
</dbReference>
<gene>
    <name evidence="2" type="ORF">LMG26411_05855</name>
</gene>
<evidence type="ECO:0000313" key="2">
    <source>
        <dbReference type="EMBL" id="CAG2158155.1"/>
    </source>
</evidence>
<dbReference type="PANTHER" id="PTHR42928">
    <property type="entry name" value="TRICARBOXYLATE-BINDING PROTEIN"/>
    <property type="match status" value="1"/>
</dbReference>
<evidence type="ECO:0000256" key="1">
    <source>
        <dbReference type="ARBA" id="ARBA00006987"/>
    </source>
</evidence>
<dbReference type="Gene3D" id="3.40.190.150">
    <property type="entry name" value="Bordetella uptake gene, domain 1"/>
    <property type="match status" value="1"/>
</dbReference>
<dbReference type="Gene3D" id="3.40.190.10">
    <property type="entry name" value="Periplasmic binding protein-like II"/>
    <property type="match status" value="1"/>
</dbReference>
<dbReference type="CDD" id="cd07012">
    <property type="entry name" value="PBP2_Bug_TTT"/>
    <property type="match status" value="1"/>
</dbReference>
<dbReference type="InterPro" id="IPR006311">
    <property type="entry name" value="TAT_signal"/>
</dbReference>
<proteinExistence type="inferred from homology"/>
<reference evidence="2 3" key="1">
    <citation type="submission" date="2021-03" db="EMBL/GenBank/DDBJ databases">
        <authorList>
            <person name="Peeters C."/>
        </authorList>
    </citation>
    <scope>NUCLEOTIDE SEQUENCE [LARGE SCALE GENOMIC DNA]</scope>
    <source>
        <strain evidence="2 3">LMG 26411</strain>
    </source>
</reference>
<dbReference type="Proteomes" id="UP000672657">
    <property type="component" value="Unassembled WGS sequence"/>
</dbReference>
<dbReference type="PIRSF" id="PIRSF017082">
    <property type="entry name" value="YflP"/>
    <property type="match status" value="1"/>
</dbReference>
<dbReference type="PROSITE" id="PS51318">
    <property type="entry name" value="TAT"/>
    <property type="match status" value="1"/>
</dbReference>